<name>A0ABP9JGJ0_9ACTN</name>
<accession>A0ABP9JGJ0</accession>
<dbReference type="EMBL" id="BAABKB010000031">
    <property type="protein sequence ID" value="GAA5029271.1"/>
    <property type="molecule type" value="Genomic_DNA"/>
</dbReference>
<dbReference type="Pfam" id="PF19953">
    <property type="entry name" value="EACC1"/>
    <property type="match status" value="1"/>
</dbReference>
<protein>
    <submittedName>
        <fullName evidence="2">Uncharacterized protein</fullName>
    </submittedName>
</protein>
<dbReference type="Proteomes" id="UP001501759">
    <property type="component" value="Unassembled WGS sequence"/>
</dbReference>
<feature type="region of interest" description="Disordered" evidence="1">
    <location>
        <begin position="129"/>
        <end position="148"/>
    </location>
</feature>
<evidence type="ECO:0000256" key="1">
    <source>
        <dbReference type="SAM" id="MobiDB-lite"/>
    </source>
</evidence>
<evidence type="ECO:0000313" key="3">
    <source>
        <dbReference type="Proteomes" id="UP001501759"/>
    </source>
</evidence>
<dbReference type="InterPro" id="IPR045428">
    <property type="entry name" value="EACC1"/>
</dbReference>
<gene>
    <name evidence="2" type="ORF">GCM10023335_68150</name>
</gene>
<comment type="caution">
    <text evidence="2">The sequence shown here is derived from an EMBL/GenBank/DDBJ whole genome shotgun (WGS) entry which is preliminary data.</text>
</comment>
<sequence>MAGCGPFRGAWALLEDDAVRVDVYIDEERSESELRSLQGWLGQEPAVRRTAALTLREKSAEPGSMGGVLDVLQLVTGNGWSAASFVLSVAAWRQTRPRAPQVTIRRGSTEISISNGTDAELRRVLAVLESVGGEGEPDGPDAGQGSRP</sequence>
<proteinExistence type="predicted"/>
<reference evidence="3" key="1">
    <citation type="journal article" date="2019" name="Int. J. Syst. Evol. Microbiol.">
        <title>The Global Catalogue of Microorganisms (GCM) 10K type strain sequencing project: providing services to taxonomists for standard genome sequencing and annotation.</title>
        <authorList>
            <consortium name="The Broad Institute Genomics Platform"/>
            <consortium name="The Broad Institute Genome Sequencing Center for Infectious Disease"/>
            <person name="Wu L."/>
            <person name="Ma J."/>
        </authorList>
    </citation>
    <scope>NUCLEOTIDE SEQUENCE [LARGE SCALE GENOMIC DNA]</scope>
    <source>
        <strain evidence="3">JCM 18409</strain>
    </source>
</reference>
<organism evidence="2 3">
    <name type="scientific">Streptomyces siamensis</name>
    <dbReference type="NCBI Taxonomy" id="1274986"/>
    <lineage>
        <taxon>Bacteria</taxon>
        <taxon>Bacillati</taxon>
        <taxon>Actinomycetota</taxon>
        <taxon>Actinomycetes</taxon>
        <taxon>Kitasatosporales</taxon>
        <taxon>Streptomycetaceae</taxon>
        <taxon>Streptomyces</taxon>
    </lineage>
</organism>
<keyword evidence="3" id="KW-1185">Reference proteome</keyword>
<evidence type="ECO:0000313" key="2">
    <source>
        <dbReference type="EMBL" id="GAA5029271.1"/>
    </source>
</evidence>